<dbReference type="RefSeq" id="WP_193910279.1">
    <property type="nucleotide sequence ID" value="NZ_PRDL01000001.1"/>
</dbReference>
<protein>
    <submittedName>
        <fullName evidence="2">Cupin-like domain-containing protein</fullName>
    </submittedName>
</protein>
<evidence type="ECO:0000313" key="2">
    <source>
        <dbReference type="EMBL" id="MBE8718036.1"/>
    </source>
</evidence>
<evidence type="ECO:0000313" key="3">
    <source>
        <dbReference type="Proteomes" id="UP000652567"/>
    </source>
</evidence>
<dbReference type="AlphaFoldDB" id="A0A928V3D5"/>
<dbReference type="PROSITE" id="PS51184">
    <property type="entry name" value="JMJC"/>
    <property type="match status" value="1"/>
</dbReference>
<sequence>MMDIAAVGRKVTVLEGYRFDNIPYQKLMDDLQPVILKGAISDWPLVKAGLESDEKAMDYLRSFYNGMQVACYVAPHELKGRFGYNDTLTGMNYESHRVRIDQVLEQLQSNLTNPEPPSFYIGSTTIDACLPGLREQNDLLFNHPMYEQNPPLASIWIGNRTTAAAHYDAPNNIACCVAGRRRFTLFPVDQVANLYPGPLDPTPGGQVISMVDFDYPDFEKYPRFRDALPHAQIADLEAGDLLFYPSMWWHQVEALNPFNILINYWWNTSPKFMGTPMNVLKHALLSLRDRPEYEKQAWKLLFDYYIFGPSDLPVEHIPEHARGELGPIDDLTARQLRAFLISRLNR</sequence>
<keyword evidence="3" id="KW-1185">Reference proteome</keyword>
<reference evidence="2" key="1">
    <citation type="submission" date="2018-07" db="EMBL/GenBank/DDBJ databases">
        <title>Genome assembly of strain Ka43.</title>
        <authorList>
            <person name="Kukolya J."/>
            <person name="Nagy I."/>
            <person name="Horvath B."/>
            <person name="Toth A."/>
        </authorList>
    </citation>
    <scope>NUCLEOTIDE SEQUENCE</scope>
    <source>
        <strain evidence="2">KB43</strain>
    </source>
</reference>
<dbReference type="SMART" id="SM00558">
    <property type="entry name" value="JmjC"/>
    <property type="match status" value="1"/>
</dbReference>
<dbReference type="InterPro" id="IPR014710">
    <property type="entry name" value="RmlC-like_jellyroll"/>
</dbReference>
<gene>
    <name evidence="2" type="ORF">C4F51_12655</name>
</gene>
<dbReference type="Proteomes" id="UP000652567">
    <property type="component" value="Unassembled WGS sequence"/>
</dbReference>
<organism evidence="2 3">
    <name type="scientific">Cellvibrio polysaccharolyticus</name>
    <dbReference type="NCBI Taxonomy" id="2082724"/>
    <lineage>
        <taxon>Bacteria</taxon>
        <taxon>Pseudomonadati</taxon>
        <taxon>Pseudomonadota</taxon>
        <taxon>Gammaproteobacteria</taxon>
        <taxon>Cellvibrionales</taxon>
        <taxon>Cellvibrionaceae</taxon>
        <taxon>Cellvibrio</taxon>
    </lineage>
</organism>
<name>A0A928V3D5_9GAMM</name>
<dbReference type="PANTHER" id="PTHR12461">
    <property type="entry name" value="HYPOXIA-INDUCIBLE FACTOR 1 ALPHA INHIBITOR-RELATED"/>
    <property type="match status" value="1"/>
</dbReference>
<dbReference type="Gene3D" id="2.60.120.10">
    <property type="entry name" value="Jelly Rolls"/>
    <property type="match status" value="1"/>
</dbReference>
<dbReference type="SUPFAM" id="SSF51197">
    <property type="entry name" value="Clavaminate synthase-like"/>
    <property type="match status" value="1"/>
</dbReference>
<dbReference type="PANTHER" id="PTHR12461:SF105">
    <property type="entry name" value="HYPOXIA-INDUCIBLE FACTOR 1-ALPHA INHIBITOR"/>
    <property type="match status" value="1"/>
</dbReference>
<dbReference type="InterPro" id="IPR041667">
    <property type="entry name" value="Cupin_8"/>
</dbReference>
<feature type="domain" description="JmjC" evidence="1">
    <location>
        <begin position="104"/>
        <end position="281"/>
    </location>
</feature>
<proteinExistence type="predicted"/>
<comment type="caution">
    <text evidence="2">The sequence shown here is derived from an EMBL/GenBank/DDBJ whole genome shotgun (WGS) entry which is preliminary data.</text>
</comment>
<dbReference type="Pfam" id="PF13621">
    <property type="entry name" value="Cupin_8"/>
    <property type="match status" value="1"/>
</dbReference>
<evidence type="ECO:0000259" key="1">
    <source>
        <dbReference type="PROSITE" id="PS51184"/>
    </source>
</evidence>
<accession>A0A928V3D5</accession>
<dbReference type="EMBL" id="PRDL01000001">
    <property type="protein sequence ID" value="MBE8718036.1"/>
    <property type="molecule type" value="Genomic_DNA"/>
</dbReference>
<dbReference type="InterPro" id="IPR003347">
    <property type="entry name" value="JmjC_dom"/>
</dbReference>